<dbReference type="Proteomes" id="UP000789702">
    <property type="component" value="Unassembled WGS sequence"/>
</dbReference>
<evidence type="ECO:0000313" key="1">
    <source>
        <dbReference type="EMBL" id="CAG8644150.1"/>
    </source>
</evidence>
<keyword evidence="2" id="KW-1185">Reference proteome</keyword>
<sequence>MNQIPIAEVNEDLDFEESNKPNINQITVKVNKNQEFEESNINQITAAEVNKDQESEIPNVDQITLTEHNMIFNKSFIETLKHNYKNYSPQFQTTLENVDPLAHIRSSTKIRTQVESVKRRKKAICNKKNINYHAMPAHKKQTTSKKAHSLSYNVNNNQLN</sequence>
<gene>
    <name evidence="1" type="ORF">DHETER_LOCUS8983</name>
</gene>
<name>A0ACA9NBC3_9GLOM</name>
<accession>A0ACA9NBC3</accession>
<comment type="caution">
    <text evidence="1">The sequence shown here is derived from an EMBL/GenBank/DDBJ whole genome shotgun (WGS) entry which is preliminary data.</text>
</comment>
<proteinExistence type="predicted"/>
<dbReference type="EMBL" id="CAJVPU010015052">
    <property type="protein sequence ID" value="CAG8644150.1"/>
    <property type="molecule type" value="Genomic_DNA"/>
</dbReference>
<reference evidence="1" key="1">
    <citation type="submission" date="2021-06" db="EMBL/GenBank/DDBJ databases">
        <authorList>
            <person name="Kallberg Y."/>
            <person name="Tangrot J."/>
            <person name="Rosling A."/>
        </authorList>
    </citation>
    <scope>NUCLEOTIDE SEQUENCE</scope>
    <source>
        <strain evidence="1">IL203A</strain>
    </source>
</reference>
<evidence type="ECO:0000313" key="2">
    <source>
        <dbReference type="Proteomes" id="UP000789702"/>
    </source>
</evidence>
<organism evidence="1 2">
    <name type="scientific">Dentiscutata heterogama</name>
    <dbReference type="NCBI Taxonomy" id="1316150"/>
    <lineage>
        <taxon>Eukaryota</taxon>
        <taxon>Fungi</taxon>
        <taxon>Fungi incertae sedis</taxon>
        <taxon>Mucoromycota</taxon>
        <taxon>Glomeromycotina</taxon>
        <taxon>Glomeromycetes</taxon>
        <taxon>Diversisporales</taxon>
        <taxon>Gigasporaceae</taxon>
        <taxon>Dentiscutata</taxon>
    </lineage>
</organism>
<protein>
    <submittedName>
        <fullName evidence="1">9748_t:CDS:1</fullName>
    </submittedName>
</protein>